<evidence type="ECO:0000313" key="7">
    <source>
        <dbReference type="EMBL" id="KVE26944.1"/>
    </source>
</evidence>
<feature type="transmembrane region" description="Helical" evidence="6">
    <location>
        <begin position="209"/>
        <end position="230"/>
    </location>
</feature>
<reference evidence="7 8" key="1">
    <citation type="submission" date="2015-11" db="EMBL/GenBank/DDBJ databases">
        <title>Expanding the genomic diversity of Burkholderia species for the development of highly accurate diagnostics.</title>
        <authorList>
            <person name="Sahl J."/>
            <person name="Keim P."/>
            <person name="Wagner D."/>
        </authorList>
    </citation>
    <scope>NUCLEOTIDE SEQUENCE [LARGE SCALE GENOMIC DNA]</scope>
    <source>
        <strain evidence="7 8">TSV85</strain>
    </source>
</reference>
<dbReference type="AlphaFoldDB" id="A0A118DNS8"/>
<evidence type="ECO:0000256" key="5">
    <source>
        <dbReference type="ARBA" id="ARBA00023136"/>
    </source>
</evidence>
<dbReference type="Proteomes" id="UP000062788">
    <property type="component" value="Unassembled WGS sequence"/>
</dbReference>
<evidence type="ECO:0000256" key="2">
    <source>
        <dbReference type="ARBA" id="ARBA00022475"/>
    </source>
</evidence>
<dbReference type="EMBL" id="LOWA01000032">
    <property type="protein sequence ID" value="KVE26944.1"/>
    <property type="molecule type" value="Genomic_DNA"/>
</dbReference>
<dbReference type="OrthoDB" id="9778389at2"/>
<organism evidence="7 8">
    <name type="scientific">Burkholderia singularis</name>
    <dbReference type="NCBI Taxonomy" id="1503053"/>
    <lineage>
        <taxon>Bacteria</taxon>
        <taxon>Pseudomonadati</taxon>
        <taxon>Pseudomonadota</taxon>
        <taxon>Betaproteobacteria</taxon>
        <taxon>Burkholderiales</taxon>
        <taxon>Burkholderiaceae</taxon>
        <taxon>Burkholderia</taxon>
        <taxon>pseudomallei group</taxon>
    </lineage>
</organism>
<accession>A0A118DNS8</accession>
<protein>
    <submittedName>
        <fullName evidence="7">ABC transporter permease</fullName>
    </submittedName>
</protein>
<gene>
    <name evidence="7" type="ORF">WS67_15360</name>
</gene>
<evidence type="ECO:0000256" key="4">
    <source>
        <dbReference type="ARBA" id="ARBA00022989"/>
    </source>
</evidence>
<feature type="transmembrane region" description="Helical" evidence="6">
    <location>
        <begin position="181"/>
        <end position="203"/>
    </location>
</feature>
<evidence type="ECO:0000256" key="6">
    <source>
        <dbReference type="SAM" id="Phobius"/>
    </source>
</evidence>
<dbReference type="PANTHER" id="PTHR32196:SF69">
    <property type="entry name" value="BRANCHED-CHAIN AMINO ACID TRANSPORT SYSTEM, PERMEASE PROTEIN"/>
    <property type="match status" value="1"/>
</dbReference>
<sequence>MSLFSLLGALEIGLVFSLVALGVLISFRILNFPDLTVDGSFPLGGAVAATLIAAGHDPFTSTLAAIFVGACAGFVTGWLNVRLKIMDLLASILMMIALYSVNLRIMGRPNVPLITEPTLFTALQPDWLPDYVLRPALLFVVVVVAKLGLDWFFSSQLGLAMRATGANPRMARAQGIATGRATLAGMALSNALVALAGALFAQTQGGADISMGIGTIVIGLAAVIIGETLVPARRLVFTTFAVVLGAILYRFFIALALNSDFIGLKAQDLNLVTAVLVTLALVLPATRKKLFARKTGGA</sequence>
<feature type="transmembrane region" description="Helical" evidence="6">
    <location>
        <begin position="6"/>
        <end position="27"/>
    </location>
</feature>
<keyword evidence="5 6" id="KW-0472">Membrane</keyword>
<dbReference type="RefSeq" id="WP_059517723.1">
    <property type="nucleotide sequence ID" value="NZ_LOWA01000032.1"/>
</dbReference>
<evidence type="ECO:0000313" key="8">
    <source>
        <dbReference type="Proteomes" id="UP000062788"/>
    </source>
</evidence>
<dbReference type="PANTHER" id="PTHR32196">
    <property type="entry name" value="ABC TRANSPORTER PERMEASE PROTEIN YPHD-RELATED-RELATED"/>
    <property type="match status" value="1"/>
</dbReference>
<feature type="transmembrane region" description="Helical" evidence="6">
    <location>
        <begin position="235"/>
        <end position="257"/>
    </location>
</feature>
<feature type="transmembrane region" description="Helical" evidence="6">
    <location>
        <begin position="88"/>
        <end position="107"/>
    </location>
</feature>
<feature type="transmembrane region" description="Helical" evidence="6">
    <location>
        <begin position="269"/>
        <end position="286"/>
    </location>
</feature>
<dbReference type="GO" id="GO:0005886">
    <property type="term" value="C:plasma membrane"/>
    <property type="evidence" value="ECO:0007669"/>
    <property type="project" value="UniProtKB-SubCell"/>
</dbReference>
<keyword evidence="4 6" id="KW-1133">Transmembrane helix</keyword>
<keyword evidence="3 6" id="KW-0812">Transmembrane</keyword>
<dbReference type="Pfam" id="PF02653">
    <property type="entry name" value="BPD_transp_2"/>
    <property type="match status" value="1"/>
</dbReference>
<evidence type="ECO:0000256" key="1">
    <source>
        <dbReference type="ARBA" id="ARBA00004651"/>
    </source>
</evidence>
<dbReference type="CDD" id="cd06574">
    <property type="entry name" value="TM_PBP1_branched-chain-AA_like"/>
    <property type="match status" value="1"/>
</dbReference>
<keyword evidence="2" id="KW-1003">Cell membrane</keyword>
<name>A0A118DNS8_9BURK</name>
<proteinExistence type="predicted"/>
<keyword evidence="8" id="KW-1185">Reference proteome</keyword>
<feature type="transmembrane region" description="Helical" evidence="6">
    <location>
        <begin position="62"/>
        <end position="81"/>
    </location>
</feature>
<evidence type="ECO:0000256" key="3">
    <source>
        <dbReference type="ARBA" id="ARBA00022692"/>
    </source>
</evidence>
<feature type="transmembrane region" description="Helical" evidence="6">
    <location>
        <begin position="136"/>
        <end position="160"/>
    </location>
</feature>
<comment type="caution">
    <text evidence="7">The sequence shown here is derived from an EMBL/GenBank/DDBJ whole genome shotgun (WGS) entry which is preliminary data.</text>
</comment>
<dbReference type="GO" id="GO:0022857">
    <property type="term" value="F:transmembrane transporter activity"/>
    <property type="evidence" value="ECO:0007669"/>
    <property type="project" value="InterPro"/>
</dbReference>
<comment type="subcellular location">
    <subcellularLocation>
        <location evidence="1">Cell membrane</location>
        <topology evidence="1">Multi-pass membrane protein</topology>
    </subcellularLocation>
</comment>
<dbReference type="InterPro" id="IPR001851">
    <property type="entry name" value="ABC_transp_permease"/>
</dbReference>